<name>A0A9X4KN22_9BACL</name>
<evidence type="ECO:0000313" key="6">
    <source>
        <dbReference type="Proteomes" id="UP001153387"/>
    </source>
</evidence>
<reference evidence="5 6" key="1">
    <citation type="submission" date="2022-10" db="EMBL/GenBank/DDBJ databases">
        <title>Comparative genomic analysis of Cohnella hashimotonis sp. nov., isolated from the International Space Station.</title>
        <authorList>
            <person name="Simpson A."/>
            <person name="Venkateswaran K."/>
        </authorList>
    </citation>
    <scope>NUCLEOTIDE SEQUENCE [LARGE SCALE GENOMIC DNA]</scope>
    <source>
        <strain evidence="5 6">DSM 18997</strain>
    </source>
</reference>
<keyword evidence="1" id="KW-0813">Transport</keyword>
<dbReference type="PANTHER" id="PTHR42711:SF1">
    <property type="entry name" value="ABC-TRANSPORT PROTEIN, ATP-BINDING COMPONENT"/>
    <property type="match status" value="1"/>
</dbReference>
<dbReference type="Gene3D" id="3.40.50.300">
    <property type="entry name" value="P-loop containing nucleotide triphosphate hydrolases"/>
    <property type="match status" value="1"/>
</dbReference>
<dbReference type="Proteomes" id="UP001153387">
    <property type="component" value="Unassembled WGS sequence"/>
</dbReference>
<evidence type="ECO:0000256" key="2">
    <source>
        <dbReference type="ARBA" id="ARBA00022741"/>
    </source>
</evidence>
<gene>
    <name evidence="5" type="ORF">OMP38_31000</name>
</gene>
<dbReference type="InterPro" id="IPR050763">
    <property type="entry name" value="ABC_transporter_ATP-binding"/>
</dbReference>
<comment type="caution">
    <text evidence="5">The sequence shown here is derived from an EMBL/GenBank/DDBJ whole genome shotgun (WGS) entry which is preliminary data.</text>
</comment>
<evidence type="ECO:0000259" key="4">
    <source>
        <dbReference type="PROSITE" id="PS50893"/>
    </source>
</evidence>
<organism evidence="5 6">
    <name type="scientific">Cohnella ginsengisoli</name>
    <dbReference type="NCBI Taxonomy" id="425004"/>
    <lineage>
        <taxon>Bacteria</taxon>
        <taxon>Bacillati</taxon>
        <taxon>Bacillota</taxon>
        <taxon>Bacilli</taxon>
        <taxon>Bacillales</taxon>
        <taxon>Paenibacillaceae</taxon>
        <taxon>Cohnella</taxon>
    </lineage>
</organism>
<dbReference type="SMART" id="SM00382">
    <property type="entry name" value="AAA"/>
    <property type="match status" value="1"/>
</dbReference>
<sequence length="331" mass="37008">MLEAKGLGKTFETTLPKEGRLKAVRTLFSRERKIVTAVKALDMRIGEGEFVGFIGPNGAGKSTTIKMLCGILHPSAGEVRIGGLSPQRDRRRVARRIGVVFGQRSQLWWDLPLKDSFDILAAMFRLGAAEKERQLAKLEEVLQLRDFWDTPVRRLSLGQRMRGDLAAALLHDPELLVLDEPTIGMDAAAKRQIRDHLRLLNDQFGKTVLLTTHDMDDIETLCRRVIVISRGELLYDGELDKLRERIGLPTTVRVTYAGATSLAPGMRIGDGLSAASGEVRMVNVLEREAEVSFNRERIGVMEVLRLLSAWGDIADVHVEEPAFEEIVSRIY</sequence>
<dbReference type="PROSITE" id="PS50893">
    <property type="entry name" value="ABC_TRANSPORTER_2"/>
    <property type="match status" value="1"/>
</dbReference>
<dbReference type="RefSeq" id="WP_277569010.1">
    <property type="nucleotide sequence ID" value="NZ_JAPDHZ010000008.1"/>
</dbReference>
<evidence type="ECO:0000313" key="5">
    <source>
        <dbReference type="EMBL" id="MDG0794761.1"/>
    </source>
</evidence>
<dbReference type="InterPro" id="IPR027417">
    <property type="entry name" value="P-loop_NTPase"/>
</dbReference>
<accession>A0A9X4KN22</accession>
<feature type="domain" description="ABC transporter" evidence="4">
    <location>
        <begin position="21"/>
        <end position="255"/>
    </location>
</feature>
<dbReference type="EMBL" id="JAPDHZ010000008">
    <property type="protein sequence ID" value="MDG0794761.1"/>
    <property type="molecule type" value="Genomic_DNA"/>
</dbReference>
<dbReference type="PANTHER" id="PTHR42711">
    <property type="entry name" value="ABC TRANSPORTER ATP-BINDING PROTEIN"/>
    <property type="match status" value="1"/>
</dbReference>
<evidence type="ECO:0000256" key="3">
    <source>
        <dbReference type="ARBA" id="ARBA00022840"/>
    </source>
</evidence>
<keyword evidence="2" id="KW-0547">Nucleotide-binding</keyword>
<dbReference type="AlphaFoldDB" id="A0A9X4KN22"/>
<dbReference type="InterPro" id="IPR003439">
    <property type="entry name" value="ABC_transporter-like_ATP-bd"/>
</dbReference>
<protein>
    <submittedName>
        <fullName evidence="5">ATP-binding cassette domain-containing protein</fullName>
    </submittedName>
</protein>
<dbReference type="GO" id="GO:0016887">
    <property type="term" value="F:ATP hydrolysis activity"/>
    <property type="evidence" value="ECO:0007669"/>
    <property type="project" value="InterPro"/>
</dbReference>
<keyword evidence="3 5" id="KW-0067">ATP-binding</keyword>
<proteinExistence type="predicted"/>
<evidence type="ECO:0000256" key="1">
    <source>
        <dbReference type="ARBA" id="ARBA00022448"/>
    </source>
</evidence>
<dbReference type="SUPFAM" id="SSF52540">
    <property type="entry name" value="P-loop containing nucleoside triphosphate hydrolases"/>
    <property type="match status" value="1"/>
</dbReference>
<dbReference type="InterPro" id="IPR003593">
    <property type="entry name" value="AAA+_ATPase"/>
</dbReference>
<keyword evidence="6" id="KW-1185">Reference proteome</keyword>
<dbReference type="GO" id="GO:0005524">
    <property type="term" value="F:ATP binding"/>
    <property type="evidence" value="ECO:0007669"/>
    <property type="project" value="UniProtKB-KW"/>
</dbReference>
<dbReference type="Pfam" id="PF00005">
    <property type="entry name" value="ABC_tran"/>
    <property type="match status" value="1"/>
</dbReference>